<protein>
    <recommendedName>
        <fullName evidence="1">PRTase-CE domain-containing protein</fullName>
    </recommendedName>
</protein>
<dbReference type="Pfam" id="PF24390">
    <property type="entry name" value="PRTase-CE"/>
    <property type="match status" value="1"/>
</dbReference>
<feature type="domain" description="PRTase-CE" evidence="1">
    <location>
        <begin position="30"/>
        <end position="292"/>
    </location>
</feature>
<dbReference type="RefSeq" id="WP_095489628.1">
    <property type="nucleotide sequence ID" value="NZ_CP088151.1"/>
</dbReference>
<comment type="caution">
    <text evidence="2">The sequence shown here is derived from an EMBL/GenBank/DDBJ whole genome shotgun (WGS) entry which is preliminary data.</text>
</comment>
<accession>A0AB36QZS5</accession>
<dbReference type="Proteomes" id="UP000216215">
    <property type="component" value="Unassembled WGS sequence"/>
</dbReference>
<evidence type="ECO:0000313" key="2">
    <source>
        <dbReference type="EMBL" id="PAP97796.1"/>
    </source>
</evidence>
<gene>
    <name evidence="2" type="ORF">CIT25_34995</name>
</gene>
<evidence type="ECO:0000313" key="3">
    <source>
        <dbReference type="Proteomes" id="UP000216215"/>
    </source>
</evidence>
<organism evidence="2 3">
    <name type="scientific">Mesorhizobium mediterraneum</name>
    <dbReference type="NCBI Taxonomy" id="43617"/>
    <lineage>
        <taxon>Bacteria</taxon>
        <taxon>Pseudomonadati</taxon>
        <taxon>Pseudomonadota</taxon>
        <taxon>Alphaproteobacteria</taxon>
        <taxon>Hyphomicrobiales</taxon>
        <taxon>Phyllobacteriaceae</taxon>
        <taxon>Mesorhizobium</taxon>
    </lineage>
</organism>
<reference evidence="3" key="1">
    <citation type="submission" date="2017-08" db="EMBL/GenBank/DDBJ databases">
        <title>Mesorhizobium wenxinae sp. nov., a novel rhizobial species isolated from root nodules of chickpea (Cicer arietinum L.).</title>
        <authorList>
            <person name="Zhang J."/>
        </authorList>
    </citation>
    <scope>NUCLEOTIDE SEQUENCE [LARGE SCALE GENOMIC DNA]</scope>
    <source>
        <strain evidence="3">USDA 3392</strain>
    </source>
</reference>
<name>A0AB36QZS5_9HYPH</name>
<sequence>MSDVDLISEKIRYFRLFQIWPLAQRFDTVQWRQNFLKDELVFADRLLDRFVYFSDIMVNSLLVGAVRRFFDFEYFRLGSAHAVKNANYAFVYVEGEVPNPSDSGYSFMRRIRDNLRVEESRLVSPDQAILRKGEFDTFVFVDDFVGSGNQMIDTWQRPRRRADGSFMSFADLASAGHHTFAYCPCLCTSYGKSNLTIKAPKLQVVPAHLLSESHNASSANSLVWAGLNVSEGIDFLKIAAKRAGFVCHDGGENDWRGFHKLGLSVGFHDTIPDACLPIYFSTLNGWRPLMKRGP</sequence>
<dbReference type="EMBL" id="NPKI01000051">
    <property type="protein sequence ID" value="PAP97796.1"/>
    <property type="molecule type" value="Genomic_DNA"/>
</dbReference>
<proteinExistence type="predicted"/>
<dbReference type="InterPro" id="IPR056920">
    <property type="entry name" value="PRTase-CE"/>
</dbReference>
<keyword evidence="3" id="KW-1185">Reference proteome</keyword>
<evidence type="ECO:0000259" key="1">
    <source>
        <dbReference type="Pfam" id="PF24390"/>
    </source>
</evidence>
<dbReference type="AlphaFoldDB" id="A0AB36QZS5"/>